<feature type="transmembrane region" description="Helical" evidence="12">
    <location>
        <begin position="112"/>
        <end position="129"/>
    </location>
</feature>
<feature type="transmembrane region" description="Helical" evidence="12">
    <location>
        <begin position="226"/>
        <end position="252"/>
    </location>
</feature>
<comment type="subcellular location">
    <subcellularLocation>
        <location evidence="1">Membrane</location>
        <topology evidence="1">Multi-pass membrane protein</topology>
    </subcellularLocation>
</comment>
<evidence type="ECO:0000313" key="15">
    <source>
        <dbReference type="Proteomes" id="UP000683925"/>
    </source>
</evidence>
<keyword evidence="9 12" id="KW-0472">Membrane</keyword>
<organism evidence="14 15">
    <name type="scientific">Paramecium octaurelia</name>
    <dbReference type="NCBI Taxonomy" id="43137"/>
    <lineage>
        <taxon>Eukaryota</taxon>
        <taxon>Sar</taxon>
        <taxon>Alveolata</taxon>
        <taxon>Ciliophora</taxon>
        <taxon>Intramacronucleata</taxon>
        <taxon>Oligohymenophorea</taxon>
        <taxon>Peniculida</taxon>
        <taxon>Parameciidae</taxon>
        <taxon>Paramecium</taxon>
    </lineage>
</organism>
<feature type="transmembrane region" description="Helical" evidence="12">
    <location>
        <begin position="78"/>
        <end position="100"/>
    </location>
</feature>
<evidence type="ECO:0000259" key="13">
    <source>
        <dbReference type="Pfam" id="PF00520"/>
    </source>
</evidence>
<sequence length="639" mass="74400">MHVPQKEIQVKNNDFKEQLNQFRKILFILLEDPSSSRLAGLIQFIVCFTILLSQVQILCDSLFDNNQTYNDLSNNCEILIFVVFAIEYVLRLSTYTVYGYPLKTFLFQHMNIIDLLSIAPLSIISLVYGKTALNGFRILKLFKVIRILKIKRYLKGVEILYKSVADCISQFYFLIIAFLQITLAYAIVLYYSEHTENDLEIQNAVWLGIVTMTTVGYGDYVPKSIIGIIVTCIMALMANTVIFSLPVAILNIEFQELYGSKKEAEQISLLKKGMRSGRRDSIKNKEFSFFNQRLQIIEQRNKEIQDLLNKSNKMAKELTQDLKRLFLSVNDDADQLLDNLNSPLLNKQNVLLVKANLYDKLMRAKKKIQITNIFKNLIQDSDQEKNESPLNQTVPIKTNKQKSIFRIMADRKQNKRKVGLKSHSCENINQLIVLQNEEYGELPFDFLNEVILQIHDDMFQDIDEHPVSQQKHSIFIPENSEIINRESSFRFNSLYGFDSPMNRLNQSNNGSPKQYRRKISDFTSLADKKAIINLKSAYIPPLFLHESGFKSITEKSNSKFKNSYKKQEIDEMHQKTKPRIPHQFVNYNNNLKDIDSGIKKNEFQKKYFRSSFVDFYSPHQIYLNIQDQCSCSECLKLQY</sequence>
<evidence type="ECO:0000256" key="11">
    <source>
        <dbReference type="SAM" id="Coils"/>
    </source>
</evidence>
<evidence type="ECO:0000256" key="1">
    <source>
        <dbReference type="ARBA" id="ARBA00004141"/>
    </source>
</evidence>
<keyword evidence="5" id="KW-0631">Potassium channel</keyword>
<evidence type="ECO:0000256" key="7">
    <source>
        <dbReference type="ARBA" id="ARBA00022989"/>
    </source>
</evidence>
<comment type="caution">
    <text evidence="14">The sequence shown here is derived from an EMBL/GenBank/DDBJ whole genome shotgun (WGS) entry which is preliminary data.</text>
</comment>
<evidence type="ECO:0000256" key="6">
    <source>
        <dbReference type="ARBA" id="ARBA00022958"/>
    </source>
</evidence>
<protein>
    <recommendedName>
        <fullName evidence="13">Ion transport domain-containing protein</fullName>
    </recommendedName>
</protein>
<evidence type="ECO:0000256" key="10">
    <source>
        <dbReference type="ARBA" id="ARBA00023303"/>
    </source>
</evidence>
<feature type="transmembrane region" description="Helical" evidence="12">
    <location>
        <begin position="203"/>
        <end position="220"/>
    </location>
</feature>
<dbReference type="GO" id="GO:0001508">
    <property type="term" value="P:action potential"/>
    <property type="evidence" value="ECO:0007669"/>
    <property type="project" value="TreeGrafter"/>
</dbReference>
<keyword evidence="8" id="KW-0406">Ion transport</keyword>
<dbReference type="GO" id="GO:0005249">
    <property type="term" value="F:voltage-gated potassium channel activity"/>
    <property type="evidence" value="ECO:0007669"/>
    <property type="project" value="InterPro"/>
</dbReference>
<dbReference type="OMA" id="VRINDFK"/>
<dbReference type="PANTHER" id="PTHR11537:SF254">
    <property type="entry name" value="POTASSIUM VOLTAGE-GATED CHANNEL PROTEIN SHAB"/>
    <property type="match status" value="1"/>
</dbReference>
<feature type="domain" description="Ion transport" evidence="13">
    <location>
        <begin position="42"/>
        <end position="259"/>
    </location>
</feature>
<feature type="transmembrane region" description="Helical" evidence="12">
    <location>
        <begin position="38"/>
        <end position="58"/>
    </location>
</feature>
<evidence type="ECO:0000256" key="12">
    <source>
        <dbReference type="SAM" id="Phobius"/>
    </source>
</evidence>
<dbReference type="InterPro" id="IPR005821">
    <property type="entry name" value="Ion_trans_dom"/>
</dbReference>
<keyword evidence="4 12" id="KW-0812">Transmembrane</keyword>
<dbReference type="Proteomes" id="UP000683925">
    <property type="component" value="Unassembled WGS sequence"/>
</dbReference>
<dbReference type="GO" id="GO:0008076">
    <property type="term" value="C:voltage-gated potassium channel complex"/>
    <property type="evidence" value="ECO:0007669"/>
    <property type="project" value="InterPro"/>
</dbReference>
<accession>A0A8S1SIC4</accession>
<evidence type="ECO:0000256" key="8">
    <source>
        <dbReference type="ARBA" id="ARBA00023065"/>
    </source>
</evidence>
<gene>
    <name evidence="14" type="ORF">POCTA_138.1.T0110349</name>
</gene>
<name>A0A8S1SIC4_PAROT</name>
<dbReference type="AlphaFoldDB" id="A0A8S1SIC4"/>
<dbReference type="EMBL" id="CAJJDP010000010">
    <property type="protein sequence ID" value="CAD8140285.1"/>
    <property type="molecule type" value="Genomic_DNA"/>
</dbReference>
<dbReference type="OrthoDB" id="300598at2759"/>
<evidence type="ECO:0000256" key="5">
    <source>
        <dbReference type="ARBA" id="ARBA00022826"/>
    </source>
</evidence>
<evidence type="ECO:0000256" key="4">
    <source>
        <dbReference type="ARBA" id="ARBA00022692"/>
    </source>
</evidence>
<keyword evidence="6" id="KW-0630">Potassium</keyword>
<dbReference type="FunFam" id="1.20.120.350:FF:000091">
    <property type="entry name" value="Predicted protein"/>
    <property type="match status" value="1"/>
</dbReference>
<dbReference type="PANTHER" id="PTHR11537">
    <property type="entry name" value="VOLTAGE-GATED POTASSIUM CHANNEL"/>
    <property type="match status" value="1"/>
</dbReference>
<dbReference type="Pfam" id="PF00520">
    <property type="entry name" value="Ion_trans"/>
    <property type="match status" value="1"/>
</dbReference>
<keyword evidence="11" id="KW-0175">Coiled coil</keyword>
<evidence type="ECO:0000313" key="14">
    <source>
        <dbReference type="EMBL" id="CAD8140285.1"/>
    </source>
</evidence>
<evidence type="ECO:0000256" key="2">
    <source>
        <dbReference type="ARBA" id="ARBA00022448"/>
    </source>
</evidence>
<feature type="coiled-coil region" evidence="11">
    <location>
        <begin position="294"/>
        <end position="321"/>
    </location>
</feature>
<proteinExistence type="predicted"/>
<keyword evidence="10" id="KW-0407">Ion channel</keyword>
<dbReference type="InterPro" id="IPR028325">
    <property type="entry name" value="VG_K_chnl"/>
</dbReference>
<keyword evidence="2" id="KW-0813">Transport</keyword>
<keyword evidence="7 12" id="KW-1133">Transmembrane helix</keyword>
<keyword evidence="3" id="KW-0633">Potassium transport</keyword>
<keyword evidence="15" id="KW-1185">Reference proteome</keyword>
<feature type="transmembrane region" description="Helical" evidence="12">
    <location>
        <begin position="171"/>
        <end position="191"/>
    </location>
</feature>
<evidence type="ECO:0000256" key="3">
    <source>
        <dbReference type="ARBA" id="ARBA00022538"/>
    </source>
</evidence>
<reference evidence="14" key="1">
    <citation type="submission" date="2021-01" db="EMBL/GenBank/DDBJ databases">
        <authorList>
            <consortium name="Genoscope - CEA"/>
            <person name="William W."/>
        </authorList>
    </citation>
    <scope>NUCLEOTIDE SEQUENCE</scope>
</reference>
<evidence type="ECO:0000256" key="9">
    <source>
        <dbReference type="ARBA" id="ARBA00023136"/>
    </source>
</evidence>